<dbReference type="Proteomes" id="UP001157440">
    <property type="component" value="Unassembled WGS sequence"/>
</dbReference>
<organism evidence="1 2">
    <name type="scientific">Methylobacterium tardum</name>
    <dbReference type="NCBI Taxonomy" id="374432"/>
    <lineage>
        <taxon>Bacteria</taxon>
        <taxon>Pseudomonadati</taxon>
        <taxon>Pseudomonadota</taxon>
        <taxon>Alphaproteobacteria</taxon>
        <taxon>Hyphomicrobiales</taxon>
        <taxon>Methylobacteriaceae</taxon>
        <taxon>Methylobacterium</taxon>
    </lineage>
</organism>
<reference evidence="2" key="1">
    <citation type="journal article" date="2019" name="Int. J. Syst. Evol. Microbiol.">
        <title>The Global Catalogue of Microorganisms (GCM) 10K type strain sequencing project: providing services to taxonomists for standard genome sequencing and annotation.</title>
        <authorList>
            <consortium name="The Broad Institute Genomics Platform"/>
            <consortium name="The Broad Institute Genome Sequencing Center for Infectious Disease"/>
            <person name="Wu L."/>
            <person name="Ma J."/>
        </authorList>
    </citation>
    <scope>NUCLEOTIDE SEQUENCE [LARGE SCALE GENOMIC DNA]</scope>
    <source>
        <strain evidence="2">NBRC 103632</strain>
    </source>
</reference>
<dbReference type="AlphaFoldDB" id="A0AA37WV36"/>
<sequence>MSDAVYDLTLERIALIRRMVVAWGGAEPGAPTVHPDAPYGSLDRDGDIANVTGDDEGAEEEHRALEDGLAVFAQNALLKPGRYQYHNGLAKLDHGEVGDVFRDAQTGQTPEHITFAVTAEHLALIPRLAYGWDAARNVPCVDPKQPYGGTGPYTAAMADLLAAVPETAANDDEDGETHRIRLHREMQPALQIFLRYADLGPGAFRRPAPTSDWQPA</sequence>
<protein>
    <submittedName>
        <fullName evidence="1">Uncharacterized protein</fullName>
    </submittedName>
</protein>
<evidence type="ECO:0000313" key="1">
    <source>
        <dbReference type="EMBL" id="GLS74004.1"/>
    </source>
</evidence>
<gene>
    <name evidence="1" type="ORF">GCM10007890_60190</name>
</gene>
<name>A0AA37WV36_9HYPH</name>
<accession>A0AA37WV36</accession>
<dbReference type="EMBL" id="BSPL01000033">
    <property type="protein sequence ID" value="GLS74004.1"/>
    <property type="molecule type" value="Genomic_DNA"/>
</dbReference>
<evidence type="ECO:0000313" key="2">
    <source>
        <dbReference type="Proteomes" id="UP001157440"/>
    </source>
</evidence>
<dbReference type="RefSeq" id="WP_238195442.1">
    <property type="nucleotide sequence ID" value="NZ_BPQZ01000005.1"/>
</dbReference>
<proteinExistence type="predicted"/>
<keyword evidence="2" id="KW-1185">Reference proteome</keyword>
<comment type="caution">
    <text evidence="1">The sequence shown here is derived from an EMBL/GenBank/DDBJ whole genome shotgun (WGS) entry which is preliminary data.</text>
</comment>